<protein>
    <recommendedName>
        <fullName evidence="3">Nucleotidyl transferase domain-containing protein</fullName>
    </recommendedName>
</protein>
<dbReference type="OrthoDB" id="5397552at2759"/>
<reference evidence="1 2" key="1">
    <citation type="journal article" date="2018" name="Nat. Ecol. Evol.">
        <title>Pezizomycetes genomes reveal the molecular basis of ectomycorrhizal truffle lifestyle.</title>
        <authorList>
            <person name="Murat C."/>
            <person name="Payen T."/>
            <person name="Noel B."/>
            <person name="Kuo A."/>
            <person name="Morin E."/>
            <person name="Chen J."/>
            <person name="Kohler A."/>
            <person name="Krizsan K."/>
            <person name="Balestrini R."/>
            <person name="Da Silva C."/>
            <person name="Montanini B."/>
            <person name="Hainaut M."/>
            <person name="Levati E."/>
            <person name="Barry K.W."/>
            <person name="Belfiori B."/>
            <person name="Cichocki N."/>
            <person name="Clum A."/>
            <person name="Dockter R.B."/>
            <person name="Fauchery L."/>
            <person name="Guy J."/>
            <person name="Iotti M."/>
            <person name="Le Tacon F."/>
            <person name="Lindquist E.A."/>
            <person name="Lipzen A."/>
            <person name="Malagnac F."/>
            <person name="Mello A."/>
            <person name="Molinier V."/>
            <person name="Miyauchi S."/>
            <person name="Poulain J."/>
            <person name="Riccioni C."/>
            <person name="Rubini A."/>
            <person name="Sitrit Y."/>
            <person name="Splivallo R."/>
            <person name="Traeger S."/>
            <person name="Wang M."/>
            <person name="Zifcakova L."/>
            <person name="Wipf D."/>
            <person name="Zambonelli A."/>
            <person name="Paolocci F."/>
            <person name="Nowrousian M."/>
            <person name="Ottonello S."/>
            <person name="Baldrian P."/>
            <person name="Spatafora J.W."/>
            <person name="Henrissat B."/>
            <person name="Nagy L.G."/>
            <person name="Aury J.M."/>
            <person name="Wincker P."/>
            <person name="Grigoriev I.V."/>
            <person name="Bonfante P."/>
            <person name="Martin F.M."/>
        </authorList>
    </citation>
    <scope>NUCLEOTIDE SEQUENCE [LARGE SCALE GENOMIC DNA]</scope>
    <source>
        <strain evidence="1 2">120613-1</strain>
    </source>
</reference>
<evidence type="ECO:0008006" key="3">
    <source>
        <dbReference type="Google" id="ProtNLM"/>
    </source>
</evidence>
<dbReference type="EMBL" id="ML120435">
    <property type="protein sequence ID" value="RPA94580.1"/>
    <property type="molecule type" value="Genomic_DNA"/>
</dbReference>
<accession>A0A3N4JDR8</accession>
<keyword evidence="2" id="KW-1185">Reference proteome</keyword>
<organism evidence="1 2">
    <name type="scientific">Choiromyces venosus 120613-1</name>
    <dbReference type="NCBI Taxonomy" id="1336337"/>
    <lineage>
        <taxon>Eukaryota</taxon>
        <taxon>Fungi</taxon>
        <taxon>Dikarya</taxon>
        <taxon>Ascomycota</taxon>
        <taxon>Pezizomycotina</taxon>
        <taxon>Pezizomycetes</taxon>
        <taxon>Pezizales</taxon>
        <taxon>Tuberaceae</taxon>
        <taxon>Choiromyces</taxon>
    </lineage>
</organism>
<dbReference type="SUPFAM" id="SSF81301">
    <property type="entry name" value="Nucleotidyltransferase"/>
    <property type="match status" value="1"/>
</dbReference>
<dbReference type="InterPro" id="IPR043519">
    <property type="entry name" value="NT_sf"/>
</dbReference>
<sequence length="238" mass="26157">MMETPPESKVRDVVTAVSNLCKSLGGKYILIGGASLACQGSRRVTNDIDILLPAASIPHLVSTLTLSQDVTYRTGVIYTRGGMSEFSVDVLEKVVDDKTFEDLDPFIITVHDGVKTLDLPIALGIKIRCFYLRNEESGRPKQESDIFDITFICHKMKQAGQMVDDNVAKVIPIGCYNMLLVKDRLEGVGKLALFLSVDGQKFQVPWEEDTDEQREYFVLMTAGEEESACALGVGEGGN</sequence>
<name>A0A3N4JDR8_9PEZI</name>
<evidence type="ECO:0000313" key="1">
    <source>
        <dbReference type="EMBL" id="RPA94580.1"/>
    </source>
</evidence>
<gene>
    <name evidence="1" type="ORF">L873DRAFT_1411937</name>
</gene>
<evidence type="ECO:0000313" key="2">
    <source>
        <dbReference type="Proteomes" id="UP000276215"/>
    </source>
</evidence>
<proteinExistence type="predicted"/>
<dbReference type="Proteomes" id="UP000276215">
    <property type="component" value="Unassembled WGS sequence"/>
</dbReference>
<dbReference type="AlphaFoldDB" id="A0A3N4JDR8"/>
<dbReference type="Gene3D" id="3.30.460.40">
    <property type="match status" value="1"/>
</dbReference>